<feature type="binding site" evidence="9">
    <location>
        <position position="52"/>
    </location>
    <ligand>
        <name>Zn(2+)</name>
        <dbReference type="ChEBI" id="CHEBI:29105"/>
    </ligand>
</feature>
<comment type="subcellular location">
    <subcellularLocation>
        <location evidence="1">Nucleus</location>
    </subcellularLocation>
</comment>
<protein>
    <submittedName>
        <fullName evidence="14">Uncharacterized protein LOC119644728</fullName>
    </submittedName>
</protein>
<dbReference type="InterPro" id="IPR036236">
    <property type="entry name" value="Znf_C2H2_sf"/>
</dbReference>
<feature type="compositionally biased region" description="Basic residues" evidence="10">
    <location>
        <begin position="657"/>
        <end position="672"/>
    </location>
</feature>
<keyword evidence="4 8" id="KW-0863">Zinc-finger</keyword>
<dbReference type="InterPro" id="IPR013087">
    <property type="entry name" value="Znf_C2H2_type"/>
</dbReference>
<dbReference type="Gene3D" id="3.40.1800.20">
    <property type="match status" value="2"/>
</dbReference>
<gene>
    <name evidence="14" type="primary">LOC119644728</name>
</gene>
<dbReference type="PANTHER" id="PTHR24404:SF114">
    <property type="entry name" value="KLUMPFUSS, ISOFORM B-RELATED"/>
    <property type="match status" value="1"/>
</dbReference>
<feature type="binding site" evidence="9">
    <location>
        <position position="6"/>
    </location>
    <ligand>
        <name>Zn(2+)</name>
        <dbReference type="ChEBI" id="CHEBI:29105"/>
    </ligand>
</feature>
<accession>A0A9C5ZER6</accession>
<feature type="domain" description="C2H2-type" evidence="11">
    <location>
        <begin position="787"/>
        <end position="814"/>
    </location>
</feature>
<feature type="domain" description="C2H2-type" evidence="11">
    <location>
        <begin position="901"/>
        <end position="929"/>
    </location>
</feature>
<evidence type="ECO:0000259" key="11">
    <source>
        <dbReference type="PROSITE" id="PS50157"/>
    </source>
</evidence>
<dbReference type="GO" id="GO:0003700">
    <property type="term" value="F:DNA-binding transcription factor activity"/>
    <property type="evidence" value="ECO:0007669"/>
    <property type="project" value="TreeGrafter"/>
</dbReference>
<dbReference type="GO" id="GO:0008270">
    <property type="term" value="F:zinc ion binding"/>
    <property type="evidence" value="ECO:0007669"/>
    <property type="project" value="UniProtKB-UniRule"/>
</dbReference>
<evidence type="ECO:0000256" key="3">
    <source>
        <dbReference type="ARBA" id="ARBA00022737"/>
    </source>
</evidence>
<keyword evidence="5 9" id="KW-0862">Zinc</keyword>
<dbReference type="GeneID" id="119644728"/>
<dbReference type="SUPFAM" id="SSF46689">
    <property type="entry name" value="Homeodomain-like"/>
    <property type="match status" value="1"/>
</dbReference>
<dbReference type="AlphaFoldDB" id="A0A9C5ZER6"/>
<dbReference type="Proteomes" id="UP000092443">
    <property type="component" value="Unplaced"/>
</dbReference>
<dbReference type="Pfam" id="PF12874">
    <property type="entry name" value="zf-met"/>
    <property type="match status" value="1"/>
</dbReference>
<dbReference type="Gene3D" id="3.30.160.60">
    <property type="entry name" value="Classic Zinc Finger"/>
    <property type="match status" value="6"/>
</dbReference>
<evidence type="ECO:0000256" key="8">
    <source>
        <dbReference type="PROSITE-ProRule" id="PRU00042"/>
    </source>
</evidence>
<keyword evidence="3" id="KW-0677">Repeat</keyword>
<dbReference type="PANTHER" id="PTHR24404">
    <property type="entry name" value="ZINC FINGER PROTEIN"/>
    <property type="match status" value="1"/>
</dbReference>
<keyword evidence="2 9" id="KW-0479">Metal-binding</keyword>
<sequence>MACCLCLNALSGAESYNLNEHITVDDQSNQLLEIIEKYLQVELTSNDAPSICALCYTHLNDFHKFALLIQQKQKSLNCGIPTIKIENSDGEDTSTFIRDIDVIVEFKAEEGSESPNPDPESLLVQSESMANIFGDSSNTLPKFEQVSWFESHDSFKALTPTKHVRKTPYKTHTPEDRARIVAAANRGDDWSALATALGVKYKTAYTWVSTSRKEMFLKNGKKTRAFTEAEMSSIIKWIEENRQTTLKDLVAKVKIHMKRDVCVYLIEGSLEGRLYRLKDPNYNPMIINTLENKRKRAEFVNSLNYYMNSDKTLIWVGETNYKMFCRRAKGRFNTNSIVTAYDPSIHLIGAITTTGVLSIQRSRDQPNPDTVLRKWQTICNDPSQLVIICDTELCFSALDEKFTDSNATLLLLSPYSPMLNPMDMIWSKIKLNLKTPILKPTDSFADLKEQRLNDLENNIDHAITSINAEDCVKAIRNTTRYHKDVLTMRDMQYSILTHVAVDDGFRLYDVLDSKTEASEMVKLIEKYLHIDVQRSDAISTLICQRCYDKLEEFNSFAQHVAEKQNILCNDYFRIIQKEEIDNKTNFNEFPSIPLGKLRIESLVIEEVRLNNTNGETFSTKPMNSVEENIRCNDQLEESLSDDIPLLTLKYRMKAISKKGKSLSRGKSGRPKIPKQSDEREKRRAKRYNVEVSIAAAMQLICDICEAQFKSWSLLRDHFKLTHNQAPYVKCCDSTFHATSTLVQHINWHKNPNIYRCNTCGKKMRSQNGLTRHLGIAHGEDLDMLQRFKCKKCSRGFRSRKLYEKHVKSHVQGSDFSCHVCNKKYNNSNNLRRHIESIHENIYFFVCDVCGKQFKSKGSFERHCREHQGIIEPPLQCPLCLVWLKNRHSLRLHELNHNKKPTPCNICGKNFKTINSLRRHKAYWHGMEKNLRCTFCDKIFRQERNLKEHIAIHTGDQLYACPHCHKESRSKSNMYVHIKRQHPAEWLKSKMDRYNIKTNQQQSIR</sequence>
<keyword evidence="7" id="KW-0539">Nucleus</keyword>
<dbReference type="InterPro" id="IPR009057">
    <property type="entry name" value="Homeodomain-like_sf"/>
</dbReference>
<evidence type="ECO:0000313" key="13">
    <source>
        <dbReference type="Proteomes" id="UP000092443"/>
    </source>
</evidence>
<dbReference type="SMART" id="SM00868">
    <property type="entry name" value="zf-AD"/>
    <property type="match status" value="2"/>
</dbReference>
<evidence type="ECO:0000256" key="6">
    <source>
        <dbReference type="ARBA" id="ARBA00023125"/>
    </source>
</evidence>
<organism evidence="13 14">
    <name type="scientific">Glossina fuscipes</name>
    <dbReference type="NCBI Taxonomy" id="7396"/>
    <lineage>
        <taxon>Eukaryota</taxon>
        <taxon>Metazoa</taxon>
        <taxon>Ecdysozoa</taxon>
        <taxon>Arthropoda</taxon>
        <taxon>Hexapoda</taxon>
        <taxon>Insecta</taxon>
        <taxon>Pterygota</taxon>
        <taxon>Neoptera</taxon>
        <taxon>Endopterygota</taxon>
        <taxon>Diptera</taxon>
        <taxon>Brachycera</taxon>
        <taxon>Muscomorpha</taxon>
        <taxon>Hippoboscoidea</taxon>
        <taxon>Glossinidae</taxon>
        <taxon>Glossina</taxon>
    </lineage>
</organism>
<dbReference type="PROSITE" id="PS50157">
    <property type="entry name" value="ZINC_FINGER_C2H2_2"/>
    <property type="match status" value="7"/>
</dbReference>
<keyword evidence="6" id="KW-0238">DNA-binding</keyword>
<feature type="region of interest" description="Disordered" evidence="10">
    <location>
        <begin position="657"/>
        <end position="684"/>
    </location>
</feature>
<dbReference type="PROSITE" id="PS00028">
    <property type="entry name" value="ZINC_FINGER_C2H2_1"/>
    <property type="match status" value="7"/>
</dbReference>
<dbReference type="PROSITE" id="PS51915">
    <property type="entry name" value="ZAD"/>
    <property type="match status" value="1"/>
</dbReference>
<dbReference type="RefSeq" id="XP_037900375.1">
    <property type="nucleotide sequence ID" value="XM_038044447.1"/>
</dbReference>
<feature type="domain" description="C2H2-type" evidence="11">
    <location>
        <begin position="958"/>
        <end position="986"/>
    </location>
</feature>
<proteinExistence type="predicted"/>
<evidence type="ECO:0000256" key="10">
    <source>
        <dbReference type="SAM" id="MobiDB-lite"/>
    </source>
</evidence>
<dbReference type="InterPro" id="IPR050589">
    <property type="entry name" value="Ikaros_C2H2-ZF"/>
</dbReference>
<evidence type="ECO:0000256" key="7">
    <source>
        <dbReference type="ARBA" id="ARBA00023242"/>
    </source>
</evidence>
<reference evidence="14" key="1">
    <citation type="submission" date="2025-08" db="UniProtKB">
        <authorList>
            <consortium name="RefSeq"/>
        </authorList>
    </citation>
    <scope>IDENTIFICATION</scope>
    <source>
        <tissue evidence="14">Whole body pupa</tissue>
    </source>
</reference>
<evidence type="ECO:0000256" key="9">
    <source>
        <dbReference type="PROSITE-ProRule" id="PRU01263"/>
    </source>
</evidence>
<dbReference type="GO" id="GO:0005634">
    <property type="term" value="C:nucleus"/>
    <property type="evidence" value="ECO:0007669"/>
    <property type="project" value="UniProtKB-SubCell"/>
</dbReference>
<dbReference type="SMART" id="SM00355">
    <property type="entry name" value="ZnF_C2H2"/>
    <property type="match status" value="9"/>
</dbReference>
<dbReference type="InterPro" id="IPR036397">
    <property type="entry name" value="RNaseH_sf"/>
</dbReference>
<dbReference type="Pfam" id="PF00096">
    <property type="entry name" value="zf-C2H2"/>
    <property type="match status" value="4"/>
</dbReference>
<name>A0A9C5ZER6_9MUSC</name>
<dbReference type="GO" id="GO:0000978">
    <property type="term" value="F:RNA polymerase II cis-regulatory region sequence-specific DNA binding"/>
    <property type="evidence" value="ECO:0007669"/>
    <property type="project" value="TreeGrafter"/>
</dbReference>
<feature type="binding site" evidence="9">
    <location>
        <position position="3"/>
    </location>
    <ligand>
        <name>Zn(2+)</name>
        <dbReference type="ChEBI" id="CHEBI:29105"/>
    </ligand>
</feature>
<feature type="domain" description="C2H2-type" evidence="11">
    <location>
        <begin position="754"/>
        <end position="782"/>
    </location>
</feature>
<keyword evidence="13" id="KW-1185">Reference proteome</keyword>
<evidence type="ECO:0000313" key="14">
    <source>
        <dbReference type="RefSeq" id="XP_037900375.1"/>
    </source>
</evidence>
<dbReference type="GO" id="GO:0006357">
    <property type="term" value="P:regulation of transcription by RNA polymerase II"/>
    <property type="evidence" value="ECO:0007669"/>
    <property type="project" value="TreeGrafter"/>
</dbReference>
<feature type="domain" description="ZAD" evidence="12">
    <location>
        <begin position="1"/>
        <end position="79"/>
    </location>
</feature>
<dbReference type="InterPro" id="IPR012934">
    <property type="entry name" value="Znf_AD"/>
</dbReference>
<evidence type="ECO:0000256" key="2">
    <source>
        <dbReference type="ARBA" id="ARBA00022723"/>
    </source>
</evidence>
<evidence type="ECO:0000256" key="1">
    <source>
        <dbReference type="ARBA" id="ARBA00004123"/>
    </source>
</evidence>
<feature type="binding site" evidence="9">
    <location>
        <position position="55"/>
    </location>
    <ligand>
        <name>Zn(2+)</name>
        <dbReference type="ChEBI" id="CHEBI:29105"/>
    </ligand>
</feature>
<evidence type="ECO:0000256" key="5">
    <source>
        <dbReference type="ARBA" id="ARBA00022833"/>
    </source>
</evidence>
<evidence type="ECO:0000256" key="4">
    <source>
        <dbReference type="ARBA" id="ARBA00022771"/>
    </source>
</evidence>
<dbReference type="Pfam" id="PF07776">
    <property type="entry name" value="zf-AD"/>
    <property type="match status" value="2"/>
</dbReference>
<dbReference type="Gene3D" id="3.30.420.10">
    <property type="entry name" value="Ribonuclease H-like superfamily/Ribonuclease H"/>
    <property type="match status" value="1"/>
</dbReference>
<dbReference type="SUPFAM" id="SSF57667">
    <property type="entry name" value="beta-beta-alpha zinc fingers"/>
    <property type="match status" value="5"/>
</dbReference>
<evidence type="ECO:0000259" key="12">
    <source>
        <dbReference type="PROSITE" id="PS51915"/>
    </source>
</evidence>
<dbReference type="SUPFAM" id="SSF57716">
    <property type="entry name" value="Glucocorticoid receptor-like (DNA-binding domain)"/>
    <property type="match status" value="2"/>
</dbReference>
<dbReference type="KEGG" id="gfs:119644728"/>
<feature type="domain" description="C2H2-type" evidence="11">
    <location>
        <begin position="844"/>
        <end position="868"/>
    </location>
</feature>
<feature type="domain" description="C2H2-type" evidence="11">
    <location>
        <begin position="930"/>
        <end position="957"/>
    </location>
</feature>
<feature type="domain" description="C2H2-type" evidence="11">
    <location>
        <begin position="815"/>
        <end position="838"/>
    </location>
</feature>